<keyword evidence="1" id="KW-0812">Transmembrane</keyword>
<reference evidence="2" key="1">
    <citation type="journal article" date="2021" name="PeerJ">
        <title>Extensive microbial diversity within the chicken gut microbiome revealed by metagenomics and culture.</title>
        <authorList>
            <person name="Gilroy R."/>
            <person name="Ravi A."/>
            <person name="Getino M."/>
            <person name="Pursley I."/>
            <person name="Horton D.L."/>
            <person name="Alikhan N.F."/>
            <person name="Baker D."/>
            <person name="Gharbi K."/>
            <person name="Hall N."/>
            <person name="Watson M."/>
            <person name="Adriaenssens E.M."/>
            <person name="Foster-Nyarko E."/>
            <person name="Jarju S."/>
            <person name="Secka A."/>
            <person name="Antonio M."/>
            <person name="Oren A."/>
            <person name="Chaudhuri R.R."/>
            <person name="La Ragione R."/>
            <person name="Hildebrand F."/>
            <person name="Pallen M.J."/>
        </authorList>
    </citation>
    <scope>NUCLEOTIDE SEQUENCE</scope>
    <source>
        <strain evidence="2">ChiBcec2-3848</strain>
    </source>
</reference>
<name>A0A9D2PNA3_9FIRM</name>
<evidence type="ECO:0000313" key="3">
    <source>
        <dbReference type="Proteomes" id="UP000823886"/>
    </source>
</evidence>
<accession>A0A9D2PNA3</accession>
<evidence type="ECO:0000313" key="2">
    <source>
        <dbReference type="EMBL" id="HJC62777.1"/>
    </source>
</evidence>
<sequence>MKIWMSKQTNRRNLFAAHTIAGMLGILLLAALLIAGTAALVLASEEYKEASALLLCLLVSAVLIFLACRLGRSRLRDAVIFFKDDEDRLYVLDARQCVPYRRGFTGSIRSSMEIQQKLDGIKREAERKGTVPPEAVEILKVERIKEHAGSCSLVCRIRRDQGQAGKWTYHLIRGYEGEEELRYQLERKRTWTGAVLPEKNRNPLGIFLSLPAFVLFGLLGLGSHPALALLPQKLYFPCLAGAALSLYSLIYFLVRQRRGE</sequence>
<proteinExistence type="predicted"/>
<protein>
    <submittedName>
        <fullName evidence="2">Uncharacterized protein</fullName>
    </submittedName>
</protein>
<feature type="transmembrane region" description="Helical" evidence="1">
    <location>
        <begin position="234"/>
        <end position="254"/>
    </location>
</feature>
<dbReference type="Proteomes" id="UP000823886">
    <property type="component" value="Unassembled WGS sequence"/>
</dbReference>
<keyword evidence="1" id="KW-1133">Transmembrane helix</keyword>
<dbReference type="EMBL" id="DWVZ01000051">
    <property type="protein sequence ID" value="HJC62777.1"/>
    <property type="molecule type" value="Genomic_DNA"/>
</dbReference>
<feature type="transmembrane region" description="Helical" evidence="1">
    <location>
        <begin position="204"/>
        <end position="222"/>
    </location>
</feature>
<evidence type="ECO:0000256" key="1">
    <source>
        <dbReference type="SAM" id="Phobius"/>
    </source>
</evidence>
<dbReference type="AlphaFoldDB" id="A0A9D2PNA3"/>
<keyword evidence="1" id="KW-0472">Membrane</keyword>
<feature type="transmembrane region" description="Helical" evidence="1">
    <location>
        <begin position="20"/>
        <end position="44"/>
    </location>
</feature>
<reference evidence="2" key="2">
    <citation type="submission" date="2021-04" db="EMBL/GenBank/DDBJ databases">
        <authorList>
            <person name="Gilroy R."/>
        </authorList>
    </citation>
    <scope>NUCLEOTIDE SEQUENCE</scope>
    <source>
        <strain evidence="2">ChiBcec2-3848</strain>
    </source>
</reference>
<organism evidence="2 3">
    <name type="scientific">Candidatus Blautia merdavium</name>
    <dbReference type="NCBI Taxonomy" id="2838494"/>
    <lineage>
        <taxon>Bacteria</taxon>
        <taxon>Bacillati</taxon>
        <taxon>Bacillota</taxon>
        <taxon>Clostridia</taxon>
        <taxon>Lachnospirales</taxon>
        <taxon>Lachnospiraceae</taxon>
        <taxon>Blautia</taxon>
    </lineage>
</organism>
<feature type="transmembrane region" description="Helical" evidence="1">
    <location>
        <begin position="50"/>
        <end position="68"/>
    </location>
</feature>
<gene>
    <name evidence="2" type="ORF">H9753_04040</name>
</gene>
<comment type="caution">
    <text evidence="2">The sequence shown here is derived from an EMBL/GenBank/DDBJ whole genome shotgun (WGS) entry which is preliminary data.</text>
</comment>